<reference evidence="3 4" key="1">
    <citation type="journal article" date="2023" name="bioRxiv">
        <title>Conserved and derived expression patterns and positive selection on dental genes reveal complex evolutionary context of ever-growing rodent molars.</title>
        <authorList>
            <person name="Calamari Z.T."/>
            <person name="Song A."/>
            <person name="Cohen E."/>
            <person name="Akter M."/>
            <person name="Roy R.D."/>
            <person name="Hallikas O."/>
            <person name="Christensen M.M."/>
            <person name="Li P."/>
            <person name="Marangoni P."/>
            <person name="Jernvall J."/>
            <person name="Klein O.D."/>
        </authorList>
    </citation>
    <scope>NUCLEOTIDE SEQUENCE [LARGE SCALE GENOMIC DNA]</scope>
    <source>
        <strain evidence="3">V071</strain>
    </source>
</reference>
<sequence length="240" mass="25690">LLPPGAHHEWCPFPGRLSFLHQPCHHHLLEVGKSSVSPMQGCCPGSCLHFQLYLASHSQYAQPGAEAAFSGCFAELFLQHFEAEVAWASCSLSPTVLAPLSPGEEFASPCDFSLDSCRVGRPLAVFLFLLYNVLQAEAQGMLFPSILWWQEAVDASAPAGPLKTTSGPPVLGGNSNSNSSGGAGTVGRGLASDGTSPGERWTHSFERLRLSHGWGTLKDRAGMVQKKRTAQLYGGRRSCP</sequence>
<keyword evidence="4" id="KW-1185">Reference proteome</keyword>
<dbReference type="InterPro" id="IPR036290">
    <property type="entry name" value="Phe_ZIP_sf"/>
</dbReference>
<evidence type="ECO:0000313" key="4">
    <source>
        <dbReference type="Proteomes" id="UP001488838"/>
    </source>
</evidence>
<protein>
    <recommendedName>
        <fullName evidence="2">Phenylalanine zipper domain-containing protein</fullName>
    </recommendedName>
</protein>
<dbReference type="InterPro" id="IPR015012">
    <property type="entry name" value="Phe_ZIP"/>
</dbReference>
<feature type="domain" description="Phenylalanine zipper" evidence="2">
    <location>
        <begin position="49"/>
        <end position="85"/>
    </location>
</feature>
<dbReference type="Pfam" id="PF08916">
    <property type="entry name" value="Phe_ZIP"/>
    <property type="match status" value="1"/>
</dbReference>
<dbReference type="AlphaFoldDB" id="A0AAW0ID43"/>
<gene>
    <name evidence="3" type="ORF">U0070_014773</name>
</gene>
<dbReference type="SUPFAM" id="SSF109805">
    <property type="entry name" value="Phenylalanine zipper"/>
    <property type="match status" value="1"/>
</dbReference>
<dbReference type="Proteomes" id="UP001488838">
    <property type="component" value="Unassembled WGS sequence"/>
</dbReference>
<evidence type="ECO:0000256" key="1">
    <source>
        <dbReference type="SAM" id="MobiDB-lite"/>
    </source>
</evidence>
<feature type="region of interest" description="Disordered" evidence="1">
    <location>
        <begin position="158"/>
        <end position="199"/>
    </location>
</feature>
<evidence type="ECO:0000313" key="3">
    <source>
        <dbReference type="EMBL" id="KAK7812182.1"/>
    </source>
</evidence>
<dbReference type="Gene3D" id="6.10.140.110">
    <property type="match status" value="1"/>
</dbReference>
<accession>A0AAW0ID43</accession>
<comment type="caution">
    <text evidence="3">The sequence shown here is derived from an EMBL/GenBank/DDBJ whole genome shotgun (WGS) entry which is preliminary data.</text>
</comment>
<proteinExistence type="predicted"/>
<evidence type="ECO:0000259" key="2">
    <source>
        <dbReference type="Pfam" id="PF08916"/>
    </source>
</evidence>
<feature type="non-terminal residue" evidence="3">
    <location>
        <position position="1"/>
    </location>
</feature>
<organism evidence="3 4">
    <name type="scientific">Myodes glareolus</name>
    <name type="common">Bank vole</name>
    <name type="synonym">Clethrionomys glareolus</name>
    <dbReference type="NCBI Taxonomy" id="447135"/>
    <lineage>
        <taxon>Eukaryota</taxon>
        <taxon>Metazoa</taxon>
        <taxon>Chordata</taxon>
        <taxon>Craniata</taxon>
        <taxon>Vertebrata</taxon>
        <taxon>Euteleostomi</taxon>
        <taxon>Mammalia</taxon>
        <taxon>Eutheria</taxon>
        <taxon>Euarchontoglires</taxon>
        <taxon>Glires</taxon>
        <taxon>Rodentia</taxon>
        <taxon>Myomorpha</taxon>
        <taxon>Muroidea</taxon>
        <taxon>Cricetidae</taxon>
        <taxon>Arvicolinae</taxon>
        <taxon>Myodes</taxon>
    </lineage>
</organism>
<name>A0AAW0ID43_MYOGA</name>
<dbReference type="EMBL" id="JBBHLL010000157">
    <property type="protein sequence ID" value="KAK7812182.1"/>
    <property type="molecule type" value="Genomic_DNA"/>
</dbReference>